<name>A0A5B8MRG2_9CHLO</name>
<evidence type="ECO:0000313" key="2">
    <source>
        <dbReference type="EMBL" id="QDZ22235.1"/>
    </source>
</evidence>
<dbReference type="OrthoDB" id="10260961at2759"/>
<evidence type="ECO:0000259" key="1">
    <source>
        <dbReference type="Pfam" id="PF12697"/>
    </source>
</evidence>
<keyword evidence="3" id="KW-1185">Reference proteome</keyword>
<dbReference type="EMBL" id="CP031040">
    <property type="protein sequence ID" value="QDZ22235.1"/>
    <property type="molecule type" value="Genomic_DNA"/>
</dbReference>
<dbReference type="PANTHER" id="PTHR42103:SF2">
    <property type="entry name" value="AB HYDROLASE-1 DOMAIN-CONTAINING PROTEIN"/>
    <property type="match status" value="1"/>
</dbReference>
<dbReference type="InterPro" id="IPR029058">
    <property type="entry name" value="AB_hydrolase_fold"/>
</dbReference>
<dbReference type="Pfam" id="PF12697">
    <property type="entry name" value="Abhydrolase_6"/>
    <property type="match status" value="1"/>
</dbReference>
<accession>A0A5B8MRG2</accession>
<proteinExistence type="predicted"/>
<dbReference type="Proteomes" id="UP000316726">
    <property type="component" value="Chromosome 7"/>
</dbReference>
<reference evidence="2 3" key="1">
    <citation type="submission" date="2018-07" db="EMBL/GenBank/DDBJ databases">
        <title>The complete nuclear genome of the prasinophyte Chloropicon primus (CCMP1205).</title>
        <authorList>
            <person name="Pombert J.-F."/>
            <person name="Otis C."/>
            <person name="Turmel M."/>
            <person name="Lemieux C."/>
        </authorList>
    </citation>
    <scope>NUCLEOTIDE SEQUENCE [LARGE SCALE GENOMIC DNA]</scope>
    <source>
        <strain evidence="2 3">CCMP1205</strain>
    </source>
</reference>
<protein>
    <recommendedName>
        <fullName evidence="1">AB hydrolase-1 domain-containing protein</fullName>
    </recommendedName>
</protein>
<gene>
    <name evidence="2" type="ORF">A3770_07p47530</name>
</gene>
<dbReference type="InterPro" id="IPR000073">
    <property type="entry name" value="AB_hydrolase_1"/>
</dbReference>
<organism evidence="2 3">
    <name type="scientific">Chloropicon primus</name>
    <dbReference type="NCBI Taxonomy" id="1764295"/>
    <lineage>
        <taxon>Eukaryota</taxon>
        <taxon>Viridiplantae</taxon>
        <taxon>Chlorophyta</taxon>
        <taxon>Chloropicophyceae</taxon>
        <taxon>Chloropicales</taxon>
        <taxon>Chloropicaceae</taxon>
        <taxon>Chloropicon</taxon>
    </lineage>
</organism>
<dbReference type="PANTHER" id="PTHR42103">
    <property type="entry name" value="ALPHA/BETA-HYDROLASES SUPERFAMILY PROTEIN"/>
    <property type="match status" value="1"/>
</dbReference>
<dbReference type="STRING" id="1764295.A0A5B8MRG2"/>
<dbReference type="AlphaFoldDB" id="A0A5B8MRG2"/>
<evidence type="ECO:0000313" key="3">
    <source>
        <dbReference type="Proteomes" id="UP000316726"/>
    </source>
</evidence>
<feature type="domain" description="AB hydrolase-1" evidence="1">
    <location>
        <begin position="45"/>
        <end position="167"/>
    </location>
</feature>
<sequence>MAASQIKTEGETRTLLAVGDVQLECMMYRNAYASGPSSSEEPLAVVVLHPYSWLGGCMYDHVVQHLYASFASSGQYNTVIAYNSRGVGRSSGRATMFGAQKEVGDLKGLCQMLMSNLVHPPKKVLLVGYSHGSCVACGASTEPYVAGICAISPPIGSFASSALRLKDLWRVFCQATTRKFVALGTSDTFCSEKTLRKQMDGVEAAVKIYERGDHFWSRSGLLESLQADVLEWCLAINA</sequence>
<dbReference type="Gene3D" id="3.40.50.1820">
    <property type="entry name" value="alpha/beta hydrolase"/>
    <property type="match status" value="1"/>
</dbReference>
<dbReference type="SUPFAM" id="SSF53474">
    <property type="entry name" value="alpha/beta-Hydrolases"/>
    <property type="match status" value="1"/>
</dbReference>